<evidence type="ECO:0000313" key="1">
    <source>
        <dbReference type="EMBL" id="RKF60172.1"/>
    </source>
</evidence>
<dbReference type="EMBL" id="MCBR01016865">
    <property type="protein sequence ID" value="RKF60172.1"/>
    <property type="molecule type" value="Genomic_DNA"/>
</dbReference>
<evidence type="ECO:0000313" key="2">
    <source>
        <dbReference type="Proteomes" id="UP000285405"/>
    </source>
</evidence>
<organism evidence="1 2">
    <name type="scientific">Golovinomyces cichoracearum</name>
    <dbReference type="NCBI Taxonomy" id="62708"/>
    <lineage>
        <taxon>Eukaryota</taxon>
        <taxon>Fungi</taxon>
        <taxon>Dikarya</taxon>
        <taxon>Ascomycota</taxon>
        <taxon>Pezizomycotina</taxon>
        <taxon>Leotiomycetes</taxon>
        <taxon>Erysiphales</taxon>
        <taxon>Erysiphaceae</taxon>
        <taxon>Golovinomyces</taxon>
    </lineage>
</organism>
<proteinExistence type="predicted"/>
<accession>A0A420HRX3</accession>
<protein>
    <recommendedName>
        <fullName evidence="3">Reverse transcriptase domain-containing protein</fullName>
    </recommendedName>
</protein>
<name>A0A420HRX3_9PEZI</name>
<gene>
    <name evidence="1" type="ORF">GcC1_168028</name>
</gene>
<evidence type="ECO:0008006" key="3">
    <source>
        <dbReference type="Google" id="ProtNLM"/>
    </source>
</evidence>
<dbReference type="Proteomes" id="UP000285405">
    <property type="component" value="Unassembled WGS sequence"/>
</dbReference>
<comment type="caution">
    <text evidence="1">The sequence shown here is derived from an EMBL/GenBank/DDBJ whole genome shotgun (WGS) entry which is preliminary data.</text>
</comment>
<sequence>MLYISPLFKLDKLRETLGFAEDLGILAINDTFAENNTSLSQFFGIATECDQAEGIKFDSAKSELPIFSRRLSWFEY</sequence>
<dbReference type="OrthoDB" id="5145195at2759"/>
<reference evidence="1 2" key="1">
    <citation type="journal article" date="2018" name="BMC Genomics">
        <title>Comparative genome analyses reveal sequence features reflecting distinct modes of host-adaptation between dicot and monocot powdery mildew.</title>
        <authorList>
            <person name="Wu Y."/>
            <person name="Ma X."/>
            <person name="Pan Z."/>
            <person name="Kale S.D."/>
            <person name="Song Y."/>
            <person name="King H."/>
            <person name="Zhang Q."/>
            <person name="Presley C."/>
            <person name="Deng X."/>
            <person name="Wei C.I."/>
            <person name="Xiao S."/>
        </authorList>
    </citation>
    <scope>NUCLEOTIDE SEQUENCE [LARGE SCALE GENOMIC DNA]</scope>
    <source>
        <strain evidence="1">UCSC1</strain>
    </source>
</reference>
<dbReference type="AlphaFoldDB" id="A0A420HRX3"/>